<reference evidence="1" key="2">
    <citation type="submission" date="2020-06" db="EMBL/GenBank/DDBJ databases">
        <title>Helianthus annuus Genome sequencing and assembly Release 2.</title>
        <authorList>
            <person name="Gouzy J."/>
            <person name="Langlade N."/>
            <person name="Munos S."/>
        </authorList>
    </citation>
    <scope>NUCLEOTIDE SEQUENCE</scope>
    <source>
        <tissue evidence="1">Leaves</tissue>
    </source>
</reference>
<name>A0A9K3H1Y9_HELAN</name>
<sequence length="49" mass="5654">MIFTKSAQKLKCFQTACCQNSIADFGHCFGLFNIRIQQTCSNTKRNMFK</sequence>
<evidence type="ECO:0000313" key="2">
    <source>
        <dbReference type="Proteomes" id="UP000215914"/>
    </source>
</evidence>
<dbReference type="EMBL" id="MNCJ02000330">
    <property type="protein sequence ID" value="KAF5763273.1"/>
    <property type="molecule type" value="Genomic_DNA"/>
</dbReference>
<organism evidence="1 2">
    <name type="scientific">Helianthus annuus</name>
    <name type="common">Common sunflower</name>
    <dbReference type="NCBI Taxonomy" id="4232"/>
    <lineage>
        <taxon>Eukaryota</taxon>
        <taxon>Viridiplantae</taxon>
        <taxon>Streptophyta</taxon>
        <taxon>Embryophyta</taxon>
        <taxon>Tracheophyta</taxon>
        <taxon>Spermatophyta</taxon>
        <taxon>Magnoliopsida</taxon>
        <taxon>eudicotyledons</taxon>
        <taxon>Gunneridae</taxon>
        <taxon>Pentapetalae</taxon>
        <taxon>asterids</taxon>
        <taxon>campanulids</taxon>
        <taxon>Asterales</taxon>
        <taxon>Asteraceae</taxon>
        <taxon>Asteroideae</taxon>
        <taxon>Heliantheae alliance</taxon>
        <taxon>Heliantheae</taxon>
        <taxon>Helianthus</taxon>
    </lineage>
</organism>
<proteinExistence type="predicted"/>
<comment type="caution">
    <text evidence="1">The sequence shown here is derived from an EMBL/GenBank/DDBJ whole genome shotgun (WGS) entry which is preliminary data.</text>
</comment>
<reference evidence="1" key="1">
    <citation type="journal article" date="2017" name="Nature">
        <title>The sunflower genome provides insights into oil metabolism, flowering and Asterid evolution.</title>
        <authorList>
            <person name="Badouin H."/>
            <person name="Gouzy J."/>
            <person name="Grassa C.J."/>
            <person name="Murat F."/>
            <person name="Staton S.E."/>
            <person name="Cottret L."/>
            <person name="Lelandais-Briere C."/>
            <person name="Owens G.L."/>
            <person name="Carrere S."/>
            <person name="Mayjonade B."/>
            <person name="Legrand L."/>
            <person name="Gill N."/>
            <person name="Kane N.C."/>
            <person name="Bowers J.E."/>
            <person name="Hubner S."/>
            <person name="Bellec A."/>
            <person name="Berard A."/>
            <person name="Berges H."/>
            <person name="Blanchet N."/>
            <person name="Boniface M.C."/>
            <person name="Brunel D."/>
            <person name="Catrice O."/>
            <person name="Chaidir N."/>
            <person name="Claudel C."/>
            <person name="Donnadieu C."/>
            <person name="Faraut T."/>
            <person name="Fievet G."/>
            <person name="Helmstetter N."/>
            <person name="King M."/>
            <person name="Knapp S.J."/>
            <person name="Lai Z."/>
            <person name="Le Paslier M.C."/>
            <person name="Lippi Y."/>
            <person name="Lorenzon L."/>
            <person name="Mandel J.R."/>
            <person name="Marage G."/>
            <person name="Marchand G."/>
            <person name="Marquand E."/>
            <person name="Bret-Mestries E."/>
            <person name="Morien E."/>
            <person name="Nambeesan S."/>
            <person name="Nguyen T."/>
            <person name="Pegot-Espagnet P."/>
            <person name="Pouilly N."/>
            <person name="Raftis F."/>
            <person name="Sallet E."/>
            <person name="Schiex T."/>
            <person name="Thomas J."/>
            <person name="Vandecasteele C."/>
            <person name="Vares D."/>
            <person name="Vear F."/>
            <person name="Vautrin S."/>
            <person name="Crespi M."/>
            <person name="Mangin B."/>
            <person name="Burke J.M."/>
            <person name="Salse J."/>
            <person name="Munos S."/>
            <person name="Vincourt P."/>
            <person name="Rieseberg L.H."/>
            <person name="Langlade N.B."/>
        </authorList>
    </citation>
    <scope>NUCLEOTIDE SEQUENCE</scope>
    <source>
        <tissue evidence="1">Leaves</tissue>
    </source>
</reference>
<gene>
    <name evidence="1" type="ORF">HanXRQr2_Chr15g0678351</name>
</gene>
<dbReference type="Proteomes" id="UP000215914">
    <property type="component" value="Unassembled WGS sequence"/>
</dbReference>
<accession>A0A9K3H1Y9</accession>
<dbReference type="Gramene" id="mRNA:HanXRQr2_Chr15g0678351">
    <property type="protein sequence ID" value="CDS:HanXRQr2_Chr15g0678351.1"/>
    <property type="gene ID" value="HanXRQr2_Chr15g0678351"/>
</dbReference>
<keyword evidence="2" id="KW-1185">Reference proteome</keyword>
<protein>
    <submittedName>
        <fullName evidence="1">Uncharacterized protein</fullName>
    </submittedName>
</protein>
<evidence type="ECO:0000313" key="1">
    <source>
        <dbReference type="EMBL" id="KAF5763273.1"/>
    </source>
</evidence>
<dbReference type="AlphaFoldDB" id="A0A9K3H1Y9"/>